<protein>
    <submittedName>
        <fullName evidence="1">Uncharacterized protein</fullName>
    </submittedName>
</protein>
<proteinExistence type="predicted"/>
<evidence type="ECO:0000313" key="1">
    <source>
        <dbReference type="EMBL" id="TFV34548.1"/>
    </source>
</evidence>
<sequence length="204" mass="22364">MIFNDDEIAALKGDVQNIAAFFRLDTDPVIRLWLGFGNIVASANVLDPDGATYVGFGEIKDLPEFSQMINGAAERVDFTLSGVSGEVMQIAANNDADSIKGKRVSVGVGIFGADWQLLGAPHWLANYRADFLSIDQPPVTDPASPIVRTITLSCGTLLTSRRRPSFSYFSDQDQQARFPGDTFCNLAPRYATNFNKKWPKFPPP</sequence>
<gene>
    <name evidence="1" type="ORF">E4K66_30750</name>
</gene>
<dbReference type="Proteomes" id="UP000298225">
    <property type="component" value="Unassembled WGS sequence"/>
</dbReference>
<reference evidence="1 2" key="1">
    <citation type="submission" date="2019-03" db="EMBL/GenBank/DDBJ databases">
        <title>Bradyrhizobium strains diversity isolated from Chamaecrista fasciculata.</title>
        <authorList>
            <person name="Urquiaga M.C.O."/>
            <person name="Hungria M."/>
            <person name="Delamuta J.R.M."/>
        </authorList>
    </citation>
    <scope>NUCLEOTIDE SEQUENCE [LARGE SCALE GENOMIC DNA]</scope>
    <source>
        <strain evidence="1 2">CNPSo 3424</strain>
    </source>
</reference>
<dbReference type="AlphaFoldDB" id="A0A4Y9KT36"/>
<accession>A0A4Y9KT36</accession>
<dbReference type="EMBL" id="SPQU01000020">
    <property type="protein sequence ID" value="TFV34548.1"/>
    <property type="molecule type" value="Genomic_DNA"/>
</dbReference>
<dbReference type="RefSeq" id="WP_135171237.1">
    <property type="nucleotide sequence ID" value="NZ_SPQU01000020.1"/>
</dbReference>
<organism evidence="1 2">
    <name type="scientific">Bradyrhizobium frederickii</name>
    <dbReference type="NCBI Taxonomy" id="2560054"/>
    <lineage>
        <taxon>Bacteria</taxon>
        <taxon>Pseudomonadati</taxon>
        <taxon>Pseudomonadota</taxon>
        <taxon>Alphaproteobacteria</taxon>
        <taxon>Hyphomicrobiales</taxon>
        <taxon>Nitrobacteraceae</taxon>
        <taxon>Bradyrhizobium</taxon>
    </lineage>
</organism>
<comment type="caution">
    <text evidence="1">The sequence shown here is derived from an EMBL/GenBank/DDBJ whole genome shotgun (WGS) entry which is preliminary data.</text>
</comment>
<dbReference type="OrthoDB" id="7768569at2"/>
<evidence type="ECO:0000313" key="2">
    <source>
        <dbReference type="Proteomes" id="UP000298225"/>
    </source>
</evidence>
<name>A0A4Y9KT36_9BRAD</name>
<keyword evidence="2" id="KW-1185">Reference proteome</keyword>